<organism evidence="2 3">
    <name type="scientific">Streptomyces ambofaciens (strain ATCC 23877 / 3486 / DSM 40053 / JCM 4204 / NBRC 12836 / NRRL B-2516)</name>
    <dbReference type="NCBI Taxonomy" id="278992"/>
    <lineage>
        <taxon>Bacteria</taxon>
        <taxon>Bacillati</taxon>
        <taxon>Actinomycetota</taxon>
        <taxon>Actinomycetes</taxon>
        <taxon>Kitasatosporales</taxon>
        <taxon>Streptomycetaceae</taxon>
        <taxon>Streptomyces</taxon>
    </lineage>
</organism>
<dbReference type="EMBL" id="CP012382">
    <property type="protein sequence ID" value="AKZ60432.1"/>
    <property type="molecule type" value="Genomic_DNA"/>
</dbReference>
<gene>
    <name evidence="2" type="ORF">SAM23877_7391</name>
</gene>
<reference evidence="3" key="1">
    <citation type="journal article" date="2015" name="J. Biotechnol.">
        <title>Complete genome sequence of Streptomyces ambofaciens ATCC 23877, the spiramycin producer.</title>
        <authorList>
            <person name="Thibessard A."/>
            <person name="Haas D."/>
            <person name="Gerbaud C."/>
            <person name="Aigle B."/>
            <person name="Lautru S."/>
            <person name="Pernodet J.L."/>
            <person name="Leblond P."/>
        </authorList>
    </citation>
    <scope>NUCLEOTIDE SEQUENCE [LARGE SCALE GENOMIC DNA]</scope>
    <source>
        <strain evidence="3">ATCC 23877 / 3486 / DSM 40053 / JCM 4204 / NBRC 12836 / NRRL B-2516</strain>
    </source>
</reference>
<protein>
    <submittedName>
        <fullName evidence="2">Uncharacterized protein</fullName>
    </submittedName>
</protein>
<evidence type="ECO:0000313" key="3">
    <source>
        <dbReference type="Proteomes" id="UP000061018"/>
    </source>
</evidence>
<sequence length="65" mass="6728">MTCMGVSSPKVSQAAHRRRRDMLVDHGSGSQVRKLGRASVGTAQLACVNEGDAAGCRRGCRLGGG</sequence>
<dbReference type="AlphaFoldDB" id="A0A0K2B5V4"/>
<accession>A0A0K2B5V4</accession>
<evidence type="ECO:0000313" key="2">
    <source>
        <dbReference type="EMBL" id="AKZ60432.1"/>
    </source>
</evidence>
<proteinExistence type="predicted"/>
<dbReference type="KEGG" id="samb:SAM23877_7391"/>
<dbReference type="Proteomes" id="UP000061018">
    <property type="component" value="Chromosome"/>
</dbReference>
<evidence type="ECO:0000256" key="1">
    <source>
        <dbReference type="SAM" id="MobiDB-lite"/>
    </source>
</evidence>
<feature type="region of interest" description="Disordered" evidence="1">
    <location>
        <begin position="1"/>
        <end position="30"/>
    </location>
</feature>
<name>A0A0K2B5V4_STRA7</name>